<dbReference type="STRING" id="1387353.BSF38_05156"/>
<dbReference type="InterPro" id="IPR028994">
    <property type="entry name" value="Integrin_alpha_N"/>
</dbReference>
<keyword evidence="2" id="KW-0802">TPR repeat</keyword>
<evidence type="ECO:0000256" key="2">
    <source>
        <dbReference type="PROSITE-ProRule" id="PRU00339"/>
    </source>
</evidence>
<dbReference type="PANTHER" id="PTHR16026:SF0">
    <property type="entry name" value="CARTILAGE ACIDIC PROTEIN 1"/>
    <property type="match status" value="1"/>
</dbReference>
<feature type="domain" description="ASPIC/UnbV" evidence="3">
    <location>
        <begin position="690"/>
        <end position="758"/>
    </location>
</feature>
<proteinExistence type="predicted"/>
<evidence type="ECO:0000259" key="3">
    <source>
        <dbReference type="Pfam" id="PF07593"/>
    </source>
</evidence>
<organism evidence="4 5">
    <name type="scientific">Paludisphaera borealis</name>
    <dbReference type="NCBI Taxonomy" id="1387353"/>
    <lineage>
        <taxon>Bacteria</taxon>
        <taxon>Pseudomonadati</taxon>
        <taxon>Planctomycetota</taxon>
        <taxon>Planctomycetia</taxon>
        <taxon>Isosphaerales</taxon>
        <taxon>Isosphaeraceae</taxon>
        <taxon>Paludisphaera</taxon>
    </lineage>
</organism>
<evidence type="ECO:0000313" key="4">
    <source>
        <dbReference type="EMBL" id="APW63583.1"/>
    </source>
</evidence>
<dbReference type="Pfam" id="PF13517">
    <property type="entry name" value="FG-GAP_3"/>
    <property type="match status" value="3"/>
</dbReference>
<accession>A0A1U7CXH1</accession>
<sequence length="781" mass="84152">MKAAFGSIALRLLLAGIVLVATCLGAAVALTDPAPATLPGRVWAWMSARPARASAPPQARAARAVDTAPPVFSDVAFDDSGYASAIRFSGPIADPSSLQQVRESVMGRGRRGVAYLEAKLAELKPGDPSAARVRMLLGSIWMYEGEWDEAGRQFARAQTDDPKASPLARANLDALRGVAALRRGEVENCVSCCNEASCIFPLAAAAIHRRVEGSREAIEHFTRYLKLRPDDLGVQWLLNVAYMTLGEYPDAVPRDLLLPLGRFVETTDGLARMPNIASRVGLNAQGSSMAGACLVDDFDGDGRLDVFMPTTDPERGASLLRNKGDGTFEDVSDSAGLAHQVLSLNACHADYDNNADLDVLMLRGGWETPRRMSLLRNKRGVFEDVTLAAGLGEPIASQAAGWADYDNDGLVDLYVAGEFDPGRPDPRNRGRLYHNKGDGGFENVAVAAGVTNDRFGKGVAWGDYDDDGFPDLYVSNLGQPNRLYRNNGDGTFLDVASALRVAEPIDSFACWFWDFDNDGRLDLWVNPNRATLTEVIKDQLGMPTTGERPRLYRNVGGAEGFRDVTAEVGLDRVVLPMGSNFGDLDNDGFLDVYLGTGRPSYSYLMPNLMFRNIGGRRFEDVTAATGTGHLQKGHGVAFADWDRDGDLDLFVEAGGAAPGDRAHNVLFQNPGHGRHWLTVKLIGTKTNRAALGAKIRVDLPSADGAIVSRHRRITAGSSFGGNPLTCTIGLGAAETIKMLEVTWLTSSTRQAFHNTPIDCAVEITEGREGFHILDAGPIGSR</sequence>
<dbReference type="PANTHER" id="PTHR16026">
    <property type="entry name" value="CARTILAGE ACIDIC PROTEIN 1"/>
    <property type="match status" value="1"/>
</dbReference>
<evidence type="ECO:0000313" key="5">
    <source>
        <dbReference type="Proteomes" id="UP000186309"/>
    </source>
</evidence>
<dbReference type="InterPro" id="IPR013517">
    <property type="entry name" value="FG-GAP"/>
</dbReference>
<dbReference type="OrthoDB" id="5287961at2"/>
<dbReference type="EMBL" id="CP019082">
    <property type="protein sequence ID" value="APW63583.1"/>
    <property type="molecule type" value="Genomic_DNA"/>
</dbReference>
<dbReference type="Pfam" id="PF07593">
    <property type="entry name" value="UnbV_ASPIC"/>
    <property type="match status" value="1"/>
</dbReference>
<dbReference type="InterPro" id="IPR027039">
    <property type="entry name" value="Crtac1"/>
</dbReference>
<dbReference type="Gene3D" id="2.130.10.130">
    <property type="entry name" value="Integrin alpha, N-terminal"/>
    <property type="match status" value="2"/>
</dbReference>
<dbReference type="SUPFAM" id="SSF48452">
    <property type="entry name" value="TPR-like"/>
    <property type="match status" value="1"/>
</dbReference>
<dbReference type="PROSITE" id="PS50005">
    <property type="entry name" value="TPR"/>
    <property type="match status" value="1"/>
</dbReference>
<dbReference type="SUPFAM" id="SSF69318">
    <property type="entry name" value="Integrin alpha N-terminal domain"/>
    <property type="match status" value="1"/>
</dbReference>
<dbReference type="AlphaFoldDB" id="A0A1U7CXH1"/>
<dbReference type="InterPro" id="IPR011519">
    <property type="entry name" value="UnbV_ASPIC"/>
</dbReference>
<evidence type="ECO:0000256" key="1">
    <source>
        <dbReference type="ARBA" id="ARBA00022729"/>
    </source>
</evidence>
<name>A0A1U7CXH1_9BACT</name>
<dbReference type="InterPro" id="IPR011990">
    <property type="entry name" value="TPR-like_helical_dom_sf"/>
</dbReference>
<reference evidence="5" key="1">
    <citation type="submission" date="2016-12" db="EMBL/GenBank/DDBJ databases">
        <title>Comparative genomics of four Isosphaeraceae planctomycetes: a common pool of plasmids and glycoside hydrolase genes.</title>
        <authorList>
            <person name="Ivanova A."/>
        </authorList>
    </citation>
    <scope>NUCLEOTIDE SEQUENCE [LARGE SCALE GENOMIC DNA]</scope>
    <source>
        <strain evidence="5">PX4</strain>
    </source>
</reference>
<dbReference type="RefSeq" id="WP_099092035.1">
    <property type="nucleotide sequence ID" value="NZ_CP019082.1"/>
</dbReference>
<keyword evidence="1" id="KW-0732">Signal</keyword>
<dbReference type="Gene3D" id="1.25.40.10">
    <property type="entry name" value="Tetratricopeptide repeat domain"/>
    <property type="match status" value="1"/>
</dbReference>
<protein>
    <recommendedName>
        <fullName evidence="3">ASPIC/UnbV domain-containing protein</fullName>
    </recommendedName>
</protein>
<dbReference type="Proteomes" id="UP000186309">
    <property type="component" value="Chromosome"/>
</dbReference>
<feature type="repeat" description="TPR" evidence="2">
    <location>
        <begin position="131"/>
        <end position="164"/>
    </location>
</feature>
<dbReference type="InterPro" id="IPR019734">
    <property type="entry name" value="TPR_rpt"/>
</dbReference>
<dbReference type="KEGG" id="pbor:BSF38_05156"/>
<gene>
    <name evidence="4" type="ORF">BSF38_05156</name>
</gene>
<keyword evidence="5" id="KW-1185">Reference proteome</keyword>